<dbReference type="GO" id="GO:0007264">
    <property type="term" value="P:small GTPase-mediated signal transduction"/>
    <property type="evidence" value="ECO:0007669"/>
    <property type="project" value="InterPro"/>
</dbReference>
<reference evidence="9" key="4">
    <citation type="submission" date="2025-09" db="UniProtKB">
        <authorList>
            <consortium name="Ensembl"/>
        </authorList>
    </citation>
    <scope>IDENTIFICATION</scope>
</reference>
<evidence type="ECO:0000256" key="4">
    <source>
        <dbReference type="ARBA" id="ARBA00022658"/>
    </source>
</evidence>
<dbReference type="InterPro" id="IPR035892">
    <property type="entry name" value="C2_domain_sf"/>
</dbReference>
<gene>
    <name evidence="9" type="primary">DOCK3</name>
</gene>
<name>A0A6Q2X6B9_ESOLU</name>
<dbReference type="InterPro" id="IPR043161">
    <property type="entry name" value="DOCK_C_lobe_A"/>
</dbReference>
<feature type="domain" description="DOCKER" evidence="8">
    <location>
        <begin position="1221"/>
        <end position="1628"/>
    </location>
</feature>
<dbReference type="GO" id="GO:0005886">
    <property type="term" value="C:plasma membrane"/>
    <property type="evidence" value="ECO:0007669"/>
    <property type="project" value="TreeGrafter"/>
</dbReference>
<dbReference type="Pfam" id="PF06920">
    <property type="entry name" value="DHR-2_Lobe_A"/>
    <property type="match status" value="1"/>
</dbReference>
<evidence type="ECO:0008006" key="11">
    <source>
        <dbReference type="Google" id="ProtNLM"/>
    </source>
</evidence>
<dbReference type="GO" id="GO:0005737">
    <property type="term" value="C:cytoplasm"/>
    <property type="evidence" value="ECO:0007669"/>
    <property type="project" value="UniProtKB-SubCell"/>
</dbReference>
<dbReference type="Gene3D" id="1.20.58.740">
    <property type="match status" value="1"/>
</dbReference>
<dbReference type="Pfam" id="PF20421">
    <property type="entry name" value="DHR-2_Lobe_C"/>
    <property type="match status" value="1"/>
</dbReference>
<keyword evidence="3" id="KW-0597">Phosphoprotein</keyword>
<dbReference type="InterPro" id="IPR046770">
    <property type="entry name" value="DOCKER_Lobe_B"/>
</dbReference>
<evidence type="ECO:0000256" key="6">
    <source>
        <dbReference type="SAM" id="MobiDB-lite"/>
    </source>
</evidence>
<sequence>TVTPTLICNFRASVCQALVLEIGETVQILEKKQGCRLQSRRLTAFPLTLSALSVHQGIFPSSYVHLKKSTVTNRGLCETVVPLEDPIITETTSALQEWGVLWKQLYVKHKVDLFLKLRHVMNELIDLRRQLILGHLAQDQTREIKRHITVRLDWGNEHLGLDLVPRKEFEMVDPDHISVSELYKMHASSRHCGQPSTNQGDSARQRHGDGCRVPVQHHLFVNLKSFTYNTISEDADVFFSLYDTRDNKPISEKFMVRLNKNGGPKNPEKVDRLCALFTDLSSKDLKRDLYIVAQVIRTGRMLLNDSKKGPPHVQYRRPYGCAVLAMSDVFHTITDLKEEKDFVLKVYTCNNENEWFQIHENIIRKSSTKYSAPSTNYGLIISLQLLRGELDQIRRENQTVFTRALAITRKLGFPDVILPGDTRNDLYLTLERGDFERGGKSVQKNIEVTVYVLYADGDTLKDCISLGNGEPNTSEHRSFVLYHNNSPRWSEMIKLPIPIDRFRGSHLRFEFRHCSTKDKGEKKLFGFAFTPLMREDGTTLSDESHELYVYKCDENATFSNQGLYLSMPCCKDDFNSCPNLPSSLPFQRNPKETFWVSTQLCSTKLTQNVDLLALLNWKAHPDKVLDILGRLRHINGEEIVKFLRDVLDTLFGLLDDNTDKYGPLVFQSLVFIINLLRDSRFYHFRPVMDAYIQNHFAGALAYKELIRCLKWYMDRSAEVVRQDHIQEAMRALEYLFKFIVQSRILYSRATCGMEEEQFRASIQELFQSIRFVLSLDSRSSETLVFTQAALLNSFPDIFDELLQMFTVQEVAEYVRGTLGSMPSTVDIGQSMDVVKLQSIARTVESRLFFFPESRSILLPVVLHHIHLHLRQQRELLICSGILTSIFSIIKTSSMESSVQEEVEMMVESLLDVLLQTLLSIMSKSQSLETARGQRCPQCTAEITGEYVSTLLSLLRQMTEIHFHHLLNNFHSKEELKEFLLKIFCVFRNLMKLTIFPRDWSVMRLLTSHVIVTTTQYLSPALHKNFSEADFDFKVWNSFFSLTVLYINQPSLQLESLTQAKRKKILDKYGDMRVMMSYELFSMWQKLGENKPHFIPGMMGPFLGVTLVPQSEVRNIMIPIFHDMMDWEQRKNGNFKLVEAELMDKLESMVADGKGDDNHRELFGLLLLEKIEQETWRETGISFVTSVTRLMDRLLDYRDCMKGDEMENKKVGGSSNLMNFYKSEINKEDMYIRYIHKLCDLHLQAEDYTEAAFTLLLYWELLHWEDRPLREFLHYPTQSEWQRKEGLSRKVLHYFNKGKCWEYGISLCRELAFQYETLYDYQSLSWIRKMEAAYYDNIIEQQRIEPEFFRMGFYGRKFPFFLRNKEFVCRGYDYERLEDFQQRMLGEFPQAIAMQHPNQPDDALLQSDAQYLQIYAVTPVSDITDVPQLERVPERIKSFYRINNVTRFHYDRPFHKGPKDRDNEFRSLWIERTTLILARPLPGISRWAEVEKRELVEVSPLENAIYVVENKTQELRTLISQYQHRQHHGNINPLSMLLNGVIDAAVNGGIARYQEAFFDKDYINSHPEDSERITQLKDLMQEQVHILGVGLAVHEKLVHPEMRPLHKKLIDQFHMMRTGLHHVSGLSAACTGVTSPRGILNTHSYMSPESVRLIHRHSPMNLQGSIRQSSSSLSSHTSSEAGGNLVIMTDGLIGEHTEDTAHMQVGGWCSKSNHNSPNGSQLVMMLLPPYQRANNTMYYTMAENGQSNHLQRALLQQVSSCKPCADPHMGLPEKGHFLMHFDAFHHQNSDPPPALPVRSLRKSPLHPIPGSPTSPQSALGGSNSTLSGSASSGVSSLSESNFGGQYPEAQTVRNDAMEPVPSHLWTPDEYLASPYLHIHYSGPEPSESLDQSDAAPIPLVPLKSPASM</sequence>
<dbReference type="Ensembl" id="ENSELUT00000045342.2">
    <property type="protein sequence ID" value="ENSELUP00000048762.2"/>
    <property type="gene ID" value="ENSELUG00000001865.3"/>
</dbReference>
<dbReference type="InterPro" id="IPR056372">
    <property type="entry name" value="TPR_DOCK"/>
</dbReference>
<dbReference type="FunFam" id="1.25.40.410:FF:000003">
    <property type="entry name" value="Dedicator of cytokinesis protein 4"/>
    <property type="match status" value="1"/>
</dbReference>
<dbReference type="InterPro" id="IPR043162">
    <property type="entry name" value="DOCK_C_lobe_C"/>
</dbReference>
<dbReference type="CDD" id="cd08695">
    <property type="entry name" value="C2_Dock-B"/>
    <property type="match status" value="1"/>
</dbReference>
<dbReference type="Proteomes" id="UP000265140">
    <property type="component" value="Chromosome 12"/>
</dbReference>
<feature type="domain" description="C2 DOCK-type" evidence="7">
    <location>
        <begin position="423"/>
        <end position="601"/>
    </location>
</feature>
<dbReference type="InterPro" id="IPR037811">
    <property type="entry name" value="C2_Dock-B"/>
</dbReference>
<comment type="subcellular location">
    <subcellularLocation>
        <location evidence="1">Cytoplasm</location>
    </subcellularLocation>
</comment>
<dbReference type="Pfam" id="PF20422">
    <property type="entry name" value="DHR-2_Lobe_B"/>
    <property type="match status" value="1"/>
</dbReference>
<dbReference type="Bgee" id="ENSELUG00000001865">
    <property type="expression patterns" value="Expressed in brain and 4 other cell types or tissues"/>
</dbReference>
<reference evidence="10" key="1">
    <citation type="journal article" date="2014" name="PLoS ONE">
        <title>The genome and linkage map of the northern pike (Esox lucius): conserved synteny revealed between the salmonid sister group and the Neoteleostei.</title>
        <authorList>
            <person name="Rondeau E.B."/>
            <person name="Minkley D.R."/>
            <person name="Leong J.S."/>
            <person name="Messmer A.M."/>
            <person name="Jantzen J.R."/>
            <person name="von Schalburg K.R."/>
            <person name="Lemon C."/>
            <person name="Bird N.H."/>
            <person name="Koop B.F."/>
        </authorList>
    </citation>
    <scope>NUCLEOTIDE SEQUENCE</scope>
</reference>
<evidence type="ECO:0000256" key="3">
    <source>
        <dbReference type="ARBA" id="ARBA00022553"/>
    </source>
</evidence>
<evidence type="ECO:0000313" key="10">
    <source>
        <dbReference type="Proteomes" id="UP000265140"/>
    </source>
</evidence>
<dbReference type="Gene3D" id="1.25.40.410">
    <property type="match status" value="1"/>
</dbReference>
<reference evidence="9" key="2">
    <citation type="submission" date="2020-02" db="EMBL/GenBank/DDBJ databases">
        <title>Esox lucius (northern pike) genome, fEsoLuc1, primary haplotype.</title>
        <authorList>
            <person name="Myers G."/>
            <person name="Karagic N."/>
            <person name="Meyer A."/>
            <person name="Pippel M."/>
            <person name="Reichard M."/>
            <person name="Winkler S."/>
            <person name="Tracey A."/>
            <person name="Sims Y."/>
            <person name="Howe K."/>
            <person name="Rhie A."/>
            <person name="Formenti G."/>
            <person name="Durbin R."/>
            <person name="Fedrigo O."/>
            <person name="Jarvis E.D."/>
        </authorList>
    </citation>
    <scope>NUCLEOTIDE SEQUENCE [LARGE SCALE GENOMIC DNA]</scope>
</reference>
<dbReference type="InterPro" id="IPR032376">
    <property type="entry name" value="DOCK_N"/>
</dbReference>
<evidence type="ECO:0000256" key="2">
    <source>
        <dbReference type="ARBA" id="ARBA00022490"/>
    </source>
</evidence>
<dbReference type="PANTHER" id="PTHR45653:SF4">
    <property type="entry name" value="DEDICATOR OF CYTOKINESIS PROTEIN 3"/>
    <property type="match status" value="1"/>
</dbReference>
<feature type="region of interest" description="Disordered" evidence="6">
    <location>
        <begin position="1788"/>
        <end position="1845"/>
    </location>
</feature>
<dbReference type="InterPro" id="IPR026791">
    <property type="entry name" value="DOCK"/>
</dbReference>
<protein>
    <recommendedName>
        <fullName evidence="11">Dedicator of cytokinesis 3</fullName>
    </recommendedName>
</protein>
<dbReference type="GO" id="GO:0005085">
    <property type="term" value="F:guanyl-nucleotide exchange factor activity"/>
    <property type="evidence" value="ECO:0007669"/>
    <property type="project" value="UniProtKB-KW"/>
</dbReference>
<dbReference type="FunFam" id="1.20.1270.350:FF:000001">
    <property type="entry name" value="dedicator of cytokinesis protein 4"/>
    <property type="match status" value="1"/>
</dbReference>
<dbReference type="PANTHER" id="PTHR45653">
    <property type="entry name" value="DEDICATOR OF CYTOKINESIS"/>
    <property type="match status" value="1"/>
</dbReference>
<dbReference type="Gene3D" id="2.30.30.40">
    <property type="entry name" value="SH3 Domains"/>
    <property type="match status" value="1"/>
</dbReference>
<organism evidence="9 10">
    <name type="scientific">Esox lucius</name>
    <name type="common">Northern pike</name>
    <dbReference type="NCBI Taxonomy" id="8010"/>
    <lineage>
        <taxon>Eukaryota</taxon>
        <taxon>Metazoa</taxon>
        <taxon>Chordata</taxon>
        <taxon>Craniata</taxon>
        <taxon>Vertebrata</taxon>
        <taxon>Euteleostomi</taxon>
        <taxon>Actinopterygii</taxon>
        <taxon>Neopterygii</taxon>
        <taxon>Teleostei</taxon>
        <taxon>Protacanthopterygii</taxon>
        <taxon>Esociformes</taxon>
        <taxon>Esocidae</taxon>
        <taxon>Esox</taxon>
    </lineage>
</organism>
<dbReference type="InterPro" id="IPR042455">
    <property type="entry name" value="DOCK_N_sub1"/>
</dbReference>
<evidence type="ECO:0000256" key="5">
    <source>
        <dbReference type="PROSITE-ProRule" id="PRU00983"/>
    </source>
</evidence>
<feature type="compositionally biased region" description="Low complexity" evidence="6">
    <location>
        <begin position="1816"/>
        <end position="1839"/>
    </location>
</feature>
<dbReference type="InterPro" id="IPR046769">
    <property type="entry name" value="DOCKER_Lobe_A"/>
</dbReference>
<keyword evidence="10" id="KW-1185">Reference proteome</keyword>
<evidence type="ECO:0000259" key="7">
    <source>
        <dbReference type="PROSITE" id="PS51650"/>
    </source>
</evidence>
<dbReference type="Gene3D" id="1.20.1270.350">
    <property type="entry name" value="Dedicator of cytokinesis N-terminal subdomain"/>
    <property type="match status" value="1"/>
</dbReference>
<dbReference type="InterPro" id="IPR027007">
    <property type="entry name" value="C2_DOCK-type_domain"/>
</dbReference>
<evidence type="ECO:0000256" key="1">
    <source>
        <dbReference type="ARBA" id="ARBA00004496"/>
    </source>
</evidence>
<dbReference type="Pfam" id="PF23554">
    <property type="entry name" value="TPR_DOCK"/>
    <property type="match status" value="1"/>
</dbReference>
<reference evidence="9" key="3">
    <citation type="submission" date="2025-08" db="UniProtKB">
        <authorList>
            <consortium name="Ensembl"/>
        </authorList>
    </citation>
    <scope>IDENTIFICATION</scope>
</reference>
<dbReference type="PROSITE" id="PS51651">
    <property type="entry name" value="DOCKER"/>
    <property type="match status" value="1"/>
</dbReference>
<dbReference type="FunFam" id="2.60.40.150:FF:000045">
    <property type="entry name" value="Dedicator of cytokinesis protein 4"/>
    <property type="match status" value="1"/>
</dbReference>
<dbReference type="GO" id="GO:0031267">
    <property type="term" value="F:small GTPase binding"/>
    <property type="evidence" value="ECO:0007669"/>
    <property type="project" value="TreeGrafter"/>
</dbReference>
<keyword evidence="4" id="KW-0344">Guanine-nucleotide releasing factor</keyword>
<feature type="region of interest" description="Disordered" evidence="6">
    <location>
        <begin position="1878"/>
        <end position="1907"/>
    </location>
</feature>
<accession>A0A6Q2X6B9</accession>
<dbReference type="InterPro" id="IPR027357">
    <property type="entry name" value="DOCKER_dom"/>
</dbReference>
<feature type="region of interest" description="Disordered" evidence="6">
    <location>
        <begin position="189"/>
        <end position="208"/>
    </location>
</feature>
<dbReference type="Pfam" id="PF14429">
    <property type="entry name" value="DOCK-C2"/>
    <property type="match status" value="1"/>
</dbReference>
<dbReference type="Gene3D" id="2.60.40.150">
    <property type="entry name" value="C2 domain"/>
    <property type="match status" value="1"/>
</dbReference>
<comment type="similarity">
    <text evidence="5">Belongs to the DOCK family.</text>
</comment>
<proteinExistence type="inferred from homology"/>
<dbReference type="Pfam" id="PF16172">
    <property type="entry name" value="DOCK_N"/>
    <property type="match status" value="1"/>
</dbReference>
<dbReference type="GeneTree" id="ENSGT00940000155514"/>
<dbReference type="PROSITE" id="PS51650">
    <property type="entry name" value="C2_DOCK"/>
    <property type="match status" value="1"/>
</dbReference>
<dbReference type="InterPro" id="IPR046773">
    <property type="entry name" value="DOCKER_Lobe_C"/>
</dbReference>
<keyword evidence="2" id="KW-0963">Cytoplasm</keyword>
<evidence type="ECO:0000313" key="9">
    <source>
        <dbReference type="Ensembl" id="ENSELUP00000048762.2"/>
    </source>
</evidence>
<evidence type="ECO:0000259" key="8">
    <source>
        <dbReference type="PROSITE" id="PS51651"/>
    </source>
</evidence>